<comment type="caution">
    <text evidence="11">The sequence shown here is derived from an EMBL/GenBank/DDBJ whole genome shotgun (WGS) entry which is preliminary data.</text>
</comment>
<protein>
    <recommendedName>
        <fullName evidence="8">Sensor-like histidine kinase SenX3</fullName>
        <ecNumber evidence="3">2.7.13.3</ecNumber>
    </recommendedName>
</protein>
<evidence type="ECO:0000256" key="1">
    <source>
        <dbReference type="ARBA" id="ARBA00000085"/>
    </source>
</evidence>
<keyword evidence="7" id="KW-0902">Two-component regulatory system</keyword>
<dbReference type="InterPro" id="IPR003661">
    <property type="entry name" value="HisK_dim/P_dom"/>
</dbReference>
<dbReference type="EMBL" id="JACCFW010000001">
    <property type="protein sequence ID" value="NYJ75778.1"/>
    <property type="molecule type" value="Genomic_DNA"/>
</dbReference>
<keyword evidence="9" id="KW-0472">Membrane</keyword>
<evidence type="ECO:0000259" key="10">
    <source>
        <dbReference type="PROSITE" id="PS50109"/>
    </source>
</evidence>
<feature type="domain" description="Histidine kinase" evidence="10">
    <location>
        <begin position="158"/>
        <end position="376"/>
    </location>
</feature>
<dbReference type="GO" id="GO:0016036">
    <property type="term" value="P:cellular response to phosphate starvation"/>
    <property type="evidence" value="ECO:0007669"/>
    <property type="project" value="TreeGrafter"/>
</dbReference>
<organism evidence="11 12">
    <name type="scientific">Allobranchiibius huperziae</name>
    <dbReference type="NCBI Taxonomy" id="1874116"/>
    <lineage>
        <taxon>Bacteria</taxon>
        <taxon>Bacillati</taxon>
        <taxon>Actinomycetota</taxon>
        <taxon>Actinomycetes</taxon>
        <taxon>Micrococcales</taxon>
        <taxon>Dermacoccaceae</taxon>
        <taxon>Allobranchiibius</taxon>
    </lineage>
</organism>
<dbReference type="EC" id="2.7.13.3" evidence="3"/>
<dbReference type="InterPro" id="IPR050351">
    <property type="entry name" value="BphY/WalK/GraS-like"/>
</dbReference>
<evidence type="ECO:0000256" key="6">
    <source>
        <dbReference type="ARBA" id="ARBA00022777"/>
    </source>
</evidence>
<feature type="transmembrane region" description="Helical" evidence="9">
    <location>
        <begin position="40"/>
        <end position="58"/>
    </location>
</feature>
<evidence type="ECO:0000313" key="11">
    <source>
        <dbReference type="EMBL" id="NYJ75778.1"/>
    </source>
</evidence>
<dbReference type="InterPro" id="IPR003594">
    <property type="entry name" value="HATPase_dom"/>
</dbReference>
<dbReference type="Gene3D" id="1.10.287.130">
    <property type="match status" value="1"/>
</dbReference>
<dbReference type="SMART" id="SM00387">
    <property type="entry name" value="HATPase_c"/>
    <property type="match status" value="1"/>
</dbReference>
<evidence type="ECO:0000256" key="5">
    <source>
        <dbReference type="ARBA" id="ARBA00022679"/>
    </source>
</evidence>
<evidence type="ECO:0000256" key="3">
    <source>
        <dbReference type="ARBA" id="ARBA00012438"/>
    </source>
</evidence>
<evidence type="ECO:0000256" key="4">
    <source>
        <dbReference type="ARBA" id="ARBA00022553"/>
    </source>
</evidence>
<dbReference type="GO" id="GO:0000155">
    <property type="term" value="F:phosphorelay sensor kinase activity"/>
    <property type="evidence" value="ECO:0007669"/>
    <property type="project" value="InterPro"/>
</dbReference>
<keyword evidence="9" id="KW-0812">Transmembrane</keyword>
<dbReference type="Proteomes" id="UP000571817">
    <property type="component" value="Unassembled WGS sequence"/>
</dbReference>
<proteinExistence type="predicted"/>
<dbReference type="Gene3D" id="3.30.565.10">
    <property type="entry name" value="Histidine kinase-like ATPase, C-terminal domain"/>
    <property type="match status" value="1"/>
</dbReference>
<evidence type="ECO:0000313" key="12">
    <source>
        <dbReference type="Proteomes" id="UP000571817"/>
    </source>
</evidence>
<comment type="catalytic activity">
    <reaction evidence="1">
        <text>ATP + protein L-histidine = ADP + protein N-phospho-L-histidine.</text>
        <dbReference type="EC" id="2.7.13.3"/>
    </reaction>
</comment>
<dbReference type="SUPFAM" id="SSF55874">
    <property type="entry name" value="ATPase domain of HSP90 chaperone/DNA topoisomerase II/histidine kinase"/>
    <property type="match status" value="1"/>
</dbReference>
<keyword evidence="5" id="KW-0808">Transferase</keyword>
<dbReference type="InterPro" id="IPR005467">
    <property type="entry name" value="His_kinase_dom"/>
</dbReference>
<keyword evidence="12" id="KW-1185">Reference proteome</keyword>
<keyword evidence="9" id="KW-1133">Transmembrane helix</keyword>
<dbReference type="PANTHER" id="PTHR45453:SF1">
    <property type="entry name" value="PHOSPHATE REGULON SENSOR PROTEIN PHOR"/>
    <property type="match status" value="1"/>
</dbReference>
<keyword evidence="6 11" id="KW-0418">Kinase</keyword>
<keyword evidence="4" id="KW-0597">Phosphoprotein</keyword>
<evidence type="ECO:0000256" key="8">
    <source>
        <dbReference type="ARBA" id="ARBA00039401"/>
    </source>
</evidence>
<evidence type="ECO:0000256" key="2">
    <source>
        <dbReference type="ARBA" id="ARBA00004236"/>
    </source>
</evidence>
<dbReference type="AlphaFoldDB" id="A0A853DG63"/>
<dbReference type="GO" id="GO:0005886">
    <property type="term" value="C:plasma membrane"/>
    <property type="evidence" value="ECO:0007669"/>
    <property type="project" value="UniProtKB-SubCell"/>
</dbReference>
<dbReference type="CDD" id="cd00082">
    <property type="entry name" value="HisKA"/>
    <property type="match status" value="1"/>
</dbReference>
<feature type="transmembrane region" description="Helical" evidence="9">
    <location>
        <begin position="6"/>
        <end position="28"/>
    </location>
</feature>
<dbReference type="RefSeq" id="WP_179482713.1">
    <property type="nucleotide sequence ID" value="NZ_JACCFW010000001.1"/>
</dbReference>
<dbReference type="SUPFAM" id="SSF47384">
    <property type="entry name" value="Homodimeric domain of signal transducing histidine kinase"/>
    <property type="match status" value="1"/>
</dbReference>
<evidence type="ECO:0000256" key="7">
    <source>
        <dbReference type="ARBA" id="ARBA00023012"/>
    </source>
</evidence>
<evidence type="ECO:0000256" key="9">
    <source>
        <dbReference type="SAM" id="Phobius"/>
    </source>
</evidence>
<dbReference type="InterPro" id="IPR036097">
    <property type="entry name" value="HisK_dim/P_sf"/>
</dbReference>
<dbReference type="PROSITE" id="PS50109">
    <property type="entry name" value="HIS_KIN"/>
    <property type="match status" value="1"/>
</dbReference>
<comment type="subcellular location">
    <subcellularLocation>
        <location evidence="2">Cell membrane</location>
    </subcellularLocation>
</comment>
<sequence length="376" mass="40065">MPHHFLHILAIALLWGAGGSAVAWVLTWPVRRRGWTGGHVSIAVVATFATVAAIAGNARAMLISTDDGHATIVAAVIAGLLASVAALLSARTFRRDSAFLHTDIAHINSGGVPTRNTEPMSPELRGLHHAMREMGANLADARKREYALEASRRELVAWISDDLRTPLTGLRAAAEELGDDIGADHARHHDRITAEVQQLTEMVDDLYELSRLHVGMGKRRNERVDLSALLSTTMSNLERVAHAEKVRLTGSAAVAAEVMGDPGQLNRALTNLVYNAIRHTPARGAVTVELRAGERPGQALLRVTDRCGGFAPGDVPRLRDIGLHGDPLDDAPSGETAGGGLGLTVTREIVDAHDGAVEFENTDDGCAFTIVLPLAS</sequence>
<dbReference type="SMART" id="SM00388">
    <property type="entry name" value="HisKA"/>
    <property type="match status" value="1"/>
</dbReference>
<reference evidence="11 12" key="1">
    <citation type="submission" date="2020-07" db="EMBL/GenBank/DDBJ databases">
        <title>Sequencing the genomes of 1000 actinobacteria strains.</title>
        <authorList>
            <person name="Klenk H.-P."/>
        </authorList>
    </citation>
    <scope>NUCLEOTIDE SEQUENCE [LARGE SCALE GENOMIC DNA]</scope>
    <source>
        <strain evidence="11 12">DSM 29531</strain>
    </source>
</reference>
<dbReference type="PRINTS" id="PR00344">
    <property type="entry name" value="BCTRLSENSOR"/>
</dbReference>
<name>A0A853DG63_9MICO</name>
<dbReference type="Pfam" id="PF02518">
    <property type="entry name" value="HATPase_c"/>
    <property type="match status" value="1"/>
</dbReference>
<dbReference type="InterPro" id="IPR036890">
    <property type="entry name" value="HATPase_C_sf"/>
</dbReference>
<dbReference type="PANTHER" id="PTHR45453">
    <property type="entry name" value="PHOSPHATE REGULON SENSOR PROTEIN PHOR"/>
    <property type="match status" value="1"/>
</dbReference>
<dbReference type="Pfam" id="PF00512">
    <property type="entry name" value="HisKA"/>
    <property type="match status" value="1"/>
</dbReference>
<accession>A0A853DG63</accession>
<dbReference type="InterPro" id="IPR004358">
    <property type="entry name" value="Sig_transdc_His_kin-like_C"/>
</dbReference>
<dbReference type="GO" id="GO:0004721">
    <property type="term" value="F:phosphoprotein phosphatase activity"/>
    <property type="evidence" value="ECO:0007669"/>
    <property type="project" value="TreeGrafter"/>
</dbReference>
<gene>
    <name evidence="11" type="ORF">HNR15_002741</name>
</gene>
<feature type="transmembrane region" description="Helical" evidence="9">
    <location>
        <begin position="70"/>
        <end position="90"/>
    </location>
</feature>